<evidence type="ECO:0000313" key="5">
    <source>
        <dbReference type="EMBL" id="NUW34549.1"/>
    </source>
</evidence>
<feature type="modified residue" description="N6-(pyridoxal phosphate)lysine" evidence="3">
    <location>
        <position position="45"/>
    </location>
</feature>
<comment type="cofactor">
    <cofactor evidence="1 3">
        <name>pyridoxal 5'-phosphate</name>
        <dbReference type="ChEBI" id="CHEBI:597326"/>
    </cofactor>
</comment>
<gene>
    <name evidence="5" type="ORF">HTZ77_24365</name>
</gene>
<proteinExistence type="predicted"/>
<feature type="domain" description="Orn/DAP/Arg decarboxylase 2 N-terminal" evidence="4">
    <location>
        <begin position="21"/>
        <end position="271"/>
    </location>
</feature>
<dbReference type="GO" id="GO:0009089">
    <property type="term" value="P:lysine biosynthetic process via diaminopimelate"/>
    <property type="evidence" value="ECO:0007669"/>
    <property type="project" value="TreeGrafter"/>
</dbReference>
<dbReference type="GO" id="GO:0008836">
    <property type="term" value="F:diaminopimelate decarboxylase activity"/>
    <property type="evidence" value="ECO:0007669"/>
    <property type="project" value="TreeGrafter"/>
</dbReference>
<dbReference type="InterPro" id="IPR009006">
    <property type="entry name" value="Ala_racemase/Decarboxylase_C"/>
</dbReference>
<comment type="caution">
    <text evidence="5">The sequence shown here is derived from an EMBL/GenBank/DDBJ whole genome shotgun (WGS) entry which is preliminary data.</text>
</comment>
<dbReference type="PANTHER" id="PTHR43727:SF2">
    <property type="entry name" value="GROUP IV DECARBOXYLASE"/>
    <property type="match status" value="1"/>
</dbReference>
<dbReference type="Proteomes" id="UP000586042">
    <property type="component" value="Unassembled WGS sequence"/>
</dbReference>
<evidence type="ECO:0000256" key="2">
    <source>
        <dbReference type="ARBA" id="ARBA00022898"/>
    </source>
</evidence>
<dbReference type="InterPro" id="IPR000183">
    <property type="entry name" value="Orn/DAP/Arg_de-COase"/>
</dbReference>
<evidence type="ECO:0000256" key="1">
    <source>
        <dbReference type="ARBA" id="ARBA00001933"/>
    </source>
</evidence>
<keyword evidence="2 3" id="KW-0663">Pyridoxal phosphate</keyword>
<evidence type="ECO:0000259" key="4">
    <source>
        <dbReference type="Pfam" id="PF02784"/>
    </source>
</evidence>
<dbReference type="Pfam" id="PF02784">
    <property type="entry name" value="Orn_Arg_deC_N"/>
    <property type="match status" value="1"/>
</dbReference>
<dbReference type="PRINTS" id="PR01179">
    <property type="entry name" value="ODADCRBXLASE"/>
</dbReference>
<protein>
    <submittedName>
        <fullName evidence="5">Type III PLP-dependent enzyme</fullName>
    </submittedName>
</protein>
<dbReference type="InterPro" id="IPR022644">
    <property type="entry name" value="De-COase2_N"/>
</dbReference>
<dbReference type="PANTHER" id="PTHR43727">
    <property type="entry name" value="DIAMINOPIMELATE DECARBOXYLASE"/>
    <property type="match status" value="1"/>
</dbReference>
<accession>A0A7Y6M5Q8</accession>
<organism evidence="5 6">
    <name type="scientific">Nonomuraea montanisoli</name>
    <dbReference type="NCBI Taxonomy" id="2741721"/>
    <lineage>
        <taxon>Bacteria</taxon>
        <taxon>Bacillati</taxon>
        <taxon>Actinomycetota</taxon>
        <taxon>Actinomycetes</taxon>
        <taxon>Streptosporangiales</taxon>
        <taxon>Streptosporangiaceae</taxon>
        <taxon>Nonomuraea</taxon>
    </lineage>
</organism>
<dbReference type="SUPFAM" id="SSF51419">
    <property type="entry name" value="PLP-binding barrel"/>
    <property type="match status" value="1"/>
</dbReference>
<dbReference type="InterPro" id="IPR029066">
    <property type="entry name" value="PLP-binding_barrel"/>
</dbReference>
<sequence length="402" mass="42061">MAMHDRLIQKYGSPLYRYDLGEVAEAYGRLCAALPPAAAIFYSLKANPHPSIVADLARLGARAEVSSVAELLTAKSCGHAIHQCLYTGPGKTAEEIRQAVQLGARLFSAESVTDLRRIAGVARAEDVTAECLLRLNAGSGGSGTSIRMTGRPSQFGFDVNEVARWISQVSDVDGVDVVGMHFFPISNAQSEAALIASFEESLACASLLHETYGLPLRMLDLGGGFAAPYARPGPAVVYGGLRPALLRLADAYLKGRSDVVLAFEAGRYLTAACGSLITTVSDVKLSRGERIAVLDAGINHLGGMSGLRRMLPLSAMPEAAAGGESVVITLAGPLCAPSDVLAHGVRLHSPAPGDVLEIPNVGAYGLSASLIAFLGRVCPAEVVVRDGDVVSATRITLVRDDL</sequence>
<dbReference type="SUPFAM" id="SSF50621">
    <property type="entry name" value="Alanine racemase C-terminal domain-like"/>
    <property type="match status" value="1"/>
</dbReference>
<evidence type="ECO:0000313" key="6">
    <source>
        <dbReference type="Proteomes" id="UP000586042"/>
    </source>
</evidence>
<dbReference type="AlphaFoldDB" id="A0A7Y6M5Q8"/>
<dbReference type="Gene3D" id="2.40.37.10">
    <property type="entry name" value="Lyase, Ornithine Decarboxylase, Chain A, domain 1"/>
    <property type="match status" value="1"/>
</dbReference>
<evidence type="ECO:0000256" key="3">
    <source>
        <dbReference type="PIRSR" id="PIRSR600183-50"/>
    </source>
</evidence>
<keyword evidence="6" id="KW-1185">Reference proteome</keyword>
<dbReference type="EMBL" id="JABWGN010000009">
    <property type="protein sequence ID" value="NUW34549.1"/>
    <property type="molecule type" value="Genomic_DNA"/>
</dbReference>
<feature type="active site" description="Proton donor" evidence="3">
    <location>
        <position position="335"/>
    </location>
</feature>
<dbReference type="Gene3D" id="3.20.20.10">
    <property type="entry name" value="Alanine racemase"/>
    <property type="match status" value="1"/>
</dbReference>
<name>A0A7Y6M5Q8_9ACTN</name>
<reference evidence="5 6" key="1">
    <citation type="submission" date="2020-06" db="EMBL/GenBank/DDBJ databases">
        <title>Nonomuraea sp. SMC257, a novel actinomycete isolated from soil.</title>
        <authorList>
            <person name="Chanama M."/>
        </authorList>
    </citation>
    <scope>NUCLEOTIDE SEQUENCE [LARGE SCALE GENOMIC DNA]</scope>
    <source>
        <strain evidence="5 6">SMC257</strain>
    </source>
</reference>